<evidence type="ECO:0000313" key="3">
    <source>
        <dbReference type="EMBL" id="CCO47319.1"/>
    </source>
</evidence>
<dbReference type="RefSeq" id="WP_022612164.1">
    <property type="nucleotide sequence ID" value="NZ_LK391965.1"/>
</dbReference>
<feature type="domain" description="CN hydrolase" evidence="2">
    <location>
        <begin position="1"/>
        <end position="251"/>
    </location>
</feature>
<dbReference type="Proteomes" id="UP000018211">
    <property type="component" value="Unassembled WGS sequence"/>
</dbReference>
<dbReference type="PANTHER" id="PTHR43674:SF2">
    <property type="entry name" value="BETA-UREIDOPROPIONASE"/>
    <property type="match status" value="1"/>
</dbReference>
<dbReference type="InterPro" id="IPR003010">
    <property type="entry name" value="C-N_Hydrolase"/>
</dbReference>
<proteinExistence type="predicted"/>
<evidence type="ECO:0000313" key="4">
    <source>
        <dbReference type="Proteomes" id="UP000018211"/>
    </source>
</evidence>
<dbReference type="InterPro" id="IPR050345">
    <property type="entry name" value="Aliph_Amidase/BUP"/>
</dbReference>
<comment type="caution">
    <text evidence="3">The sequence shown here is derived from an EMBL/GenBank/DDBJ whole genome shotgun (WGS) entry which is preliminary data.</text>
</comment>
<dbReference type="InterPro" id="IPR036526">
    <property type="entry name" value="C-N_Hydrolase_sf"/>
</dbReference>
<protein>
    <submittedName>
        <fullName evidence="3">Amidohydrolase</fullName>
    </submittedName>
</protein>
<reference evidence="3 4" key="1">
    <citation type="journal article" date="2013" name="ISME J.">
        <title>Comparative genomics of pathogenic lineages of Vibrio nigripulchritudo identifies virulence-associated traits.</title>
        <authorList>
            <person name="Goudenege D."/>
            <person name="Labreuche Y."/>
            <person name="Krin E."/>
            <person name="Ansquer D."/>
            <person name="Mangenot S."/>
            <person name="Calteau A."/>
            <person name="Medigue C."/>
            <person name="Mazel D."/>
            <person name="Polz M.F."/>
            <person name="Le Roux F."/>
        </authorList>
    </citation>
    <scope>NUCLEOTIDE SEQUENCE [LARGE SCALE GENOMIC DNA]</scope>
    <source>
        <strain evidence="3 4">SOn1</strain>
    </source>
</reference>
<dbReference type="Gene3D" id="3.60.110.10">
    <property type="entry name" value="Carbon-nitrogen hydrolase"/>
    <property type="match status" value="1"/>
</dbReference>
<dbReference type="PROSITE" id="PS50263">
    <property type="entry name" value="CN_HYDROLASE"/>
    <property type="match status" value="1"/>
</dbReference>
<dbReference type="PANTHER" id="PTHR43674">
    <property type="entry name" value="NITRILASE C965.09-RELATED"/>
    <property type="match status" value="1"/>
</dbReference>
<evidence type="ECO:0000259" key="2">
    <source>
        <dbReference type="PROSITE" id="PS50263"/>
    </source>
</evidence>
<dbReference type="GO" id="GO:0016811">
    <property type="term" value="F:hydrolase activity, acting on carbon-nitrogen (but not peptide) bonds, in linear amides"/>
    <property type="evidence" value="ECO:0007669"/>
    <property type="project" value="UniProtKB-ARBA"/>
</dbReference>
<evidence type="ECO:0000256" key="1">
    <source>
        <dbReference type="ARBA" id="ARBA00022801"/>
    </source>
</evidence>
<dbReference type="EMBL" id="CAOF01000120">
    <property type="protein sequence ID" value="CCO47319.1"/>
    <property type="molecule type" value="Genomic_DNA"/>
</dbReference>
<organism evidence="3 4">
    <name type="scientific">Vibrio nigripulchritudo SOn1</name>
    <dbReference type="NCBI Taxonomy" id="1238450"/>
    <lineage>
        <taxon>Bacteria</taxon>
        <taxon>Pseudomonadati</taxon>
        <taxon>Pseudomonadota</taxon>
        <taxon>Gammaproteobacteria</taxon>
        <taxon>Vibrionales</taxon>
        <taxon>Vibrionaceae</taxon>
        <taxon>Vibrio</taxon>
    </lineage>
</organism>
<dbReference type="SUPFAM" id="SSF56317">
    <property type="entry name" value="Carbon-nitrogen hydrolase"/>
    <property type="match status" value="1"/>
</dbReference>
<dbReference type="CDD" id="cd07197">
    <property type="entry name" value="nitrilase"/>
    <property type="match status" value="1"/>
</dbReference>
<name>A0AAV2VRN7_9VIBR</name>
<keyword evidence="1" id="KW-0378">Hydrolase</keyword>
<dbReference type="AlphaFoldDB" id="A0AAV2VRN7"/>
<dbReference type="Pfam" id="PF00795">
    <property type="entry name" value="CN_hydrolase"/>
    <property type="match status" value="1"/>
</dbReference>
<accession>A0AAV2VRN7</accession>
<gene>
    <name evidence="3" type="ORF">VIBNISOn1_30009</name>
</gene>
<sequence length="259" mass="28787">MRCIVAQMWMQQDAQSQIELVQNLVIEGAKQGHRIFVFPELAVPGFNRKVVDLATPENCHKWEALLSELAQKHQVHLFVGMPRIDGSGVYNSYFCFAPSGKKVCVWDKIGLTPSEQTFFTPGNSRPLMQIEGITLSVVLCREVLDLKEVGAELSNSGVDLILWPSYIGYDTQKSTNGSEGPVYEREARAMAKRLGAIMIQCNWPNGTNVPDAKNMGGSKVISADGEEVYQALYDKPEVFAVYPTKTSEIAVEILSDFTY</sequence>